<protein>
    <submittedName>
        <fullName evidence="2">Uncharacterized protein</fullName>
    </submittedName>
</protein>
<gene>
    <name evidence="2" type="ORF">KOR34_10990</name>
</gene>
<feature type="transmembrane region" description="Helical" evidence="1">
    <location>
        <begin position="21"/>
        <end position="40"/>
    </location>
</feature>
<keyword evidence="1" id="KW-0812">Transmembrane</keyword>
<reference evidence="2 3" key="1">
    <citation type="submission" date="2019-02" db="EMBL/GenBank/DDBJ databases">
        <title>Deep-cultivation of Planctomycetes and their phenomic and genomic characterization uncovers novel biology.</title>
        <authorList>
            <person name="Wiegand S."/>
            <person name="Jogler M."/>
            <person name="Boedeker C."/>
            <person name="Pinto D."/>
            <person name="Vollmers J."/>
            <person name="Rivas-Marin E."/>
            <person name="Kohn T."/>
            <person name="Peeters S.H."/>
            <person name="Heuer A."/>
            <person name="Rast P."/>
            <person name="Oberbeckmann S."/>
            <person name="Bunk B."/>
            <person name="Jeske O."/>
            <person name="Meyerdierks A."/>
            <person name="Storesund J.E."/>
            <person name="Kallscheuer N."/>
            <person name="Luecker S."/>
            <person name="Lage O.M."/>
            <person name="Pohl T."/>
            <person name="Merkel B.J."/>
            <person name="Hornburger P."/>
            <person name="Mueller R.-W."/>
            <person name="Bruemmer F."/>
            <person name="Labrenz M."/>
            <person name="Spormann A.M."/>
            <person name="Op Den Camp H."/>
            <person name="Overmann J."/>
            <person name="Amann R."/>
            <person name="Jetten M.S.M."/>
            <person name="Mascher T."/>
            <person name="Medema M.H."/>
            <person name="Devos D.P."/>
            <person name="Kaster A.-K."/>
            <person name="Ovreas L."/>
            <person name="Rohde M."/>
            <person name="Galperin M.Y."/>
            <person name="Jogler C."/>
        </authorList>
    </citation>
    <scope>NUCLEOTIDE SEQUENCE [LARGE SCALE GENOMIC DNA]</scope>
    <source>
        <strain evidence="2 3">KOR34</strain>
    </source>
</reference>
<dbReference type="RefSeq" id="WP_146562922.1">
    <property type="nucleotide sequence ID" value="NZ_SIHJ01000001.1"/>
</dbReference>
<evidence type="ECO:0000313" key="2">
    <source>
        <dbReference type="EMBL" id="TWT36198.1"/>
    </source>
</evidence>
<proteinExistence type="predicted"/>
<dbReference type="EMBL" id="SIHJ01000001">
    <property type="protein sequence ID" value="TWT36198.1"/>
    <property type="molecule type" value="Genomic_DNA"/>
</dbReference>
<keyword evidence="1" id="KW-0472">Membrane</keyword>
<evidence type="ECO:0000313" key="3">
    <source>
        <dbReference type="Proteomes" id="UP000316714"/>
    </source>
</evidence>
<keyword evidence="3" id="KW-1185">Reference proteome</keyword>
<comment type="caution">
    <text evidence="2">The sequence shown here is derived from an EMBL/GenBank/DDBJ whole genome shotgun (WGS) entry which is preliminary data.</text>
</comment>
<dbReference type="OrthoDB" id="284128at2"/>
<accession>A0A5C5VC92</accession>
<name>A0A5C5VC92_9BACT</name>
<keyword evidence="1" id="KW-1133">Transmembrane helix</keyword>
<dbReference type="Proteomes" id="UP000316714">
    <property type="component" value="Unassembled WGS sequence"/>
</dbReference>
<organism evidence="2 3">
    <name type="scientific">Posidoniimonas corsicana</name>
    <dbReference type="NCBI Taxonomy" id="1938618"/>
    <lineage>
        <taxon>Bacteria</taxon>
        <taxon>Pseudomonadati</taxon>
        <taxon>Planctomycetota</taxon>
        <taxon>Planctomycetia</taxon>
        <taxon>Pirellulales</taxon>
        <taxon>Lacipirellulaceae</taxon>
        <taxon>Posidoniimonas</taxon>
    </lineage>
</organism>
<evidence type="ECO:0000256" key="1">
    <source>
        <dbReference type="SAM" id="Phobius"/>
    </source>
</evidence>
<dbReference type="AlphaFoldDB" id="A0A5C5VC92"/>
<sequence length="336" mass="36773">MARGRDIDDSEVAGQDSFLDVVANIVGILILLVMVVGLRVSRETHAPTETTASQTPAVTSEEVAAAQQEAQKQYVLAAKAVDRARQSRAELQQQDEERVAVATLVAESKAELEDTKLKLSSDQRRDLELRTKLVAAQDELEELARTQVTLAAFKPQVESIESLPTPLAQTVSGDELHIRLADGHAAVIPLDQLLADFKEDAQANLWRLESREQASVSIGPIDGFRLVYTLRRANFTARSGASGTLIRLERWRLLPDATAQGEPVEQAVLPDSRLMRLVKARPATTTITVWTYPDSFNEFRTLKRALYELGYPTAGRPLPEGILIGGSPEGSQSAAQ</sequence>